<evidence type="ECO:0000313" key="5">
    <source>
        <dbReference type="EMBL" id="KKR70058.1"/>
    </source>
</evidence>
<feature type="region of interest" description="Disordered" evidence="3">
    <location>
        <begin position="319"/>
        <end position="341"/>
    </location>
</feature>
<evidence type="ECO:0000313" key="6">
    <source>
        <dbReference type="Proteomes" id="UP000034664"/>
    </source>
</evidence>
<keyword evidence="1" id="KW-0732">Signal</keyword>
<evidence type="ECO:0000256" key="4">
    <source>
        <dbReference type="SAM" id="Phobius"/>
    </source>
</evidence>
<dbReference type="AlphaFoldDB" id="A0A0G0SZ13"/>
<keyword evidence="4" id="KW-0472">Membrane</keyword>
<feature type="transmembrane region" description="Helical" evidence="4">
    <location>
        <begin position="352"/>
        <end position="374"/>
    </location>
</feature>
<feature type="compositionally biased region" description="Basic and acidic residues" evidence="3">
    <location>
        <begin position="320"/>
        <end position="329"/>
    </location>
</feature>
<evidence type="ECO:0000256" key="1">
    <source>
        <dbReference type="ARBA" id="ARBA00022729"/>
    </source>
</evidence>
<sequence length="386" mass="43738">MTYEESVRILPVSTTPSQQTHPALSYFQTYHYIPIDVSIPTVAEIDLIANSTSENQWAVWDEKTLSFQPFILINKEREVDRLVYDDYTYDNFANGYPDAKLADNNVETSTDYSLTNTAIPNHLEFKVFYNKPITSNTFSFVLDEYVQLPDSIVISQLSENQEETILLAQSAVTSNQITFPATTSKQWKVTFTYTQPLRISEVKFVQNAGTLDNAYFLRFLAQPNSEYLLYTNPSLTNKLIPTSEPGNLSGAKNVYRVSLTTPNENPLFQYPDQDGDGYVDNRDNCINVPNDKQEDINSNGTGDACEDFDVDGIMNSTDNCPDHPNRLQQDEDGDGYGDHCDPEESRLTERLWWLPWLGIGIGFAIVITLLVITVKHPTSRTSRKLN</sequence>
<dbReference type="Gene3D" id="4.10.1080.10">
    <property type="entry name" value="TSP type-3 repeat"/>
    <property type="match status" value="1"/>
</dbReference>
<gene>
    <name evidence="5" type="ORF">UU14_C0058G0003</name>
</gene>
<dbReference type="GO" id="GO:0005509">
    <property type="term" value="F:calcium ion binding"/>
    <property type="evidence" value="ECO:0007669"/>
    <property type="project" value="InterPro"/>
</dbReference>
<reference evidence="5 6" key="1">
    <citation type="journal article" date="2015" name="Nature">
        <title>rRNA introns, odd ribosomes, and small enigmatic genomes across a large radiation of phyla.</title>
        <authorList>
            <person name="Brown C.T."/>
            <person name="Hug L.A."/>
            <person name="Thomas B.C."/>
            <person name="Sharon I."/>
            <person name="Castelle C.J."/>
            <person name="Singh A."/>
            <person name="Wilkins M.J."/>
            <person name="Williams K.H."/>
            <person name="Banfield J.F."/>
        </authorList>
    </citation>
    <scope>NUCLEOTIDE SEQUENCE [LARGE SCALE GENOMIC DNA]</scope>
</reference>
<dbReference type="PANTHER" id="PTHR10199">
    <property type="entry name" value="THROMBOSPONDIN"/>
    <property type="match status" value="1"/>
</dbReference>
<dbReference type="Pfam" id="PF02412">
    <property type="entry name" value="TSP_3"/>
    <property type="match status" value="1"/>
</dbReference>
<dbReference type="SUPFAM" id="SSF103647">
    <property type="entry name" value="TSP type-3 repeat"/>
    <property type="match status" value="1"/>
</dbReference>
<dbReference type="GO" id="GO:0007155">
    <property type="term" value="P:cell adhesion"/>
    <property type="evidence" value="ECO:0007669"/>
    <property type="project" value="InterPro"/>
</dbReference>
<evidence type="ECO:0000256" key="2">
    <source>
        <dbReference type="ARBA" id="ARBA00022837"/>
    </source>
</evidence>
<keyword evidence="4" id="KW-1133">Transmembrane helix</keyword>
<dbReference type="PANTHER" id="PTHR10199:SF100">
    <property type="entry name" value="THROMBOSPONDIN, ISOFORM A"/>
    <property type="match status" value="1"/>
</dbReference>
<keyword evidence="4" id="KW-0812">Transmembrane</keyword>
<accession>A0A0G0SZ13</accession>
<comment type="caution">
    <text evidence="5">The sequence shown here is derived from an EMBL/GenBank/DDBJ whole genome shotgun (WGS) entry which is preliminary data.</text>
</comment>
<dbReference type="EMBL" id="LBZM01000058">
    <property type="protein sequence ID" value="KKR70058.1"/>
    <property type="molecule type" value="Genomic_DNA"/>
</dbReference>
<dbReference type="Proteomes" id="UP000034664">
    <property type="component" value="Unassembled WGS sequence"/>
</dbReference>
<keyword evidence="2" id="KW-0106">Calcium</keyword>
<name>A0A0G0SZ13_9BACT</name>
<organism evidence="5 6">
    <name type="scientific">Candidatus Roizmanbacteria bacterium GW2011_GWB1_40_7</name>
    <dbReference type="NCBI Taxonomy" id="1618482"/>
    <lineage>
        <taxon>Bacteria</taxon>
        <taxon>Candidatus Roizmaniibacteriota</taxon>
    </lineage>
</organism>
<protein>
    <submittedName>
        <fullName evidence="5">Thrombospondin type 3 repeat-containing domain protein</fullName>
    </submittedName>
</protein>
<dbReference type="InterPro" id="IPR003367">
    <property type="entry name" value="Thrombospondin_3-like_rpt"/>
</dbReference>
<proteinExistence type="predicted"/>
<evidence type="ECO:0000256" key="3">
    <source>
        <dbReference type="SAM" id="MobiDB-lite"/>
    </source>
</evidence>
<dbReference type="InterPro" id="IPR028974">
    <property type="entry name" value="TSP_type-3_rpt"/>
</dbReference>